<gene>
    <name evidence="2" type="ORF">OKA05_27020</name>
</gene>
<reference evidence="2 3" key="1">
    <citation type="submission" date="2022-10" db="EMBL/GenBank/DDBJ databases">
        <title>Luteolibacter arcticus strain CCTCC AB 2014275, whole genome shotgun sequencing project.</title>
        <authorList>
            <person name="Zhao G."/>
            <person name="Shen L."/>
        </authorList>
    </citation>
    <scope>NUCLEOTIDE SEQUENCE [LARGE SCALE GENOMIC DNA]</scope>
    <source>
        <strain evidence="2 3">CCTCC AB 2014275</strain>
    </source>
</reference>
<feature type="signal peptide" evidence="1">
    <location>
        <begin position="1"/>
        <end position="21"/>
    </location>
</feature>
<organism evidence="2 3">
    <name type="scientific">Luteolibacter arcticus</name>
    <dbReference type="NCBI Taxonomy" id="1581411"/>
    <lineage>
        <taxon>Bacteria</taxon>
        <taxon>Pseudomonadati</taxon>
        <taxon>Verrucomicrobiota</taxon>
        <taxon>Verrucomicrobiia</taxon>
        <taxon>Verrucomicrobiales</taxon>
        <taxon>Verrucomicrobiaceae</taxon>
        <taxon>Luteolibacter</taxon>
    </lineage>
</organism>
<sequence length="192" mass="21640">MKPSIPAIPLLLAILSFSAAAVAETTAVVGHVPKLEEEAEIQASFKELGPLVGALKEDSKLTLYEGLPHQSFERDLLASERKDKKTITRYSFSFYDQPNPVSEEDAKRLKSLVQDPKSFAQWQGVKRCGGFHPDFALVWKDSDAELEIHVCFGCHEIMAYRNKVEVYCEIEDEALSALKKILGNYQKQRPKR</sequence>
<comment type="caution">
    <text evidence="2">The sequence shown here is derived from an EMBL/GenBank/DDBJ whole genome shotgun (WGS) entry which is preliminary data.</text>
</comment>
<dbReference type="EMBL" id="JAPDDT010000023">
    <property type="protein sequence ID" value="MCW1926239.1"/>
    <property type="molecule type" value="Genomic_DNA"/>
</dbReference>
<dbReference type="Proteomes" id="UP001320876">
    <property type="component" value="Unassembled WGS sequence"/>
</dbReference>
<proteinExistence type="predicted"/>
<keyword evidence="1" id="KW-0732">Signal</keyword>
<feature type="chain" id="PRO_5046311147" evidence="1">
    <location>
        <begin position="22"/>
        <end position="192"/>
    </location>
</feature>
<evidence type="ECO:0000313" key="2">
    <source>
        <dbReference type="EMBL" id="MCW1926239.1"/>
    </source>
</evidence>
<dbReference type="RefSeq" id="WP_264490347.1">
    <property type="nucleotide sequence ID" value="NZ_JAPDDT010000023.1"/>
</dbReference>
<evidence type="ECO:0000313" key="3">
    <source>
        <dbReference type="Proteomes" id="UP001320876"/>
    </source>
</evidence>
<protein>
    <submittedName>
        <fullName evidence="2">Uncharacterized protein</fullName>
    </submittedName>
</protein>
<name>A0ABT3GRT5_9BACT</name>
<accession>A0ABT3GRT5</accession>
<keyword evidence="3" id="KW-1185">Reference proteome</keyword>
<evidence type="ECO:0000256" key="1">
    <source>
        <dbReference type="SAM" id="SignalP"/>
    </source>
</evidence>